<feature type="transmembrane region" description="Helical" evidence="5">
    <location>
        <begin position="95"/>
        <end position="113"/>
    </location>
</feature>
<keyword evidence="5" id="KW-0812">Transmembrane</keyword>
<dbReference type="GO" id="GO:0000155">
    <property type="term" value="F:phosphorelay sensor kinase activity"/>
    <property type="evidence" value="ECO:0007669"/>
    <property type="project" value="InterPro"/>
</dbReference>
<dbReference type="InterPro" id="IPR003594">
    <property type="entry name" value="HATPase_dom"/>
</dbReference>
<keyword evidence="4" id="KW-0175">Coiled coil</keyword>
<evidence type="ECO:0000313" key="7">
    <source>
        <dbReference type="EMBL" id="GER83327.1"/>
    </source>
</evidence>
<dbReference type="Pfam" id="PF07730">
    <property type="entry name" value="HisKA_3"/>
    <property type="match status" value="1"/>
</dbReference>
<dbReference type="PANTHER" id="PTHR24421">
    <property type="entry name" value="NITRATE/NITRITE SENSOR PROTEIN NARX-RELATED"/>
    <property type="match status" value="1"/>
</dbReference>
<sequence length="472" mass="53077">MTAVKKSEKHMAAASEAEQRFYRRLRLFGLQWFLFYIASLVIADYVVLNASPSYFHDWRAVTIILLSLLLLLVQGFHFGRMWLRRERRWPPARPYALILWACCYLICLALACIDRGLAWDYWLVFGLCFSIFELPFLAWPLLCSLLTFLLLSGVFHWPLGLNDLGVLGGLLLSLSSAVISALTIARLFREQERNARLLQELAQAHSELEEAHQRLALSAAQEQELAVLRERTRLAREMHDTLGHALTLVSVKLEVLRRLVGRDPERCEREIVETLQVTREAMSGLRASIANLRSPVLLQGSLRQAITSIAQRRAARCGWSLELDLPPELEHLPGDRQEALFKIIETLLKIIQEALTNIEKHAQATRVWLRLRTEAGRLQLTIADNGVGLPLEVQAQLAACSRDEAPVAGDGLFVPLTDAGSGPGHYGLIGMRERVHELGGELRLCQPAGGGCQLDLTIPLIEAPRDVMRDPF</sequence>
<feature type="transmembrane region" description="Helical" evidence="5">
    <location>
        <begin position="165"/>
        <end position="188"/>
    </location>
</feature>
<dbReference type="AlphaFoldDB" id="A0A5J4K9G8"/>
<feature type="transmembrane region" description="Helical" evidence="5">
    <location>
        <begin position="27"/>
        <end position="48"/>
    </location>
</feature>
<evidence type="ECO:0000256" key="2">
    <source>
        <dbReference type="ARBA" id="ARBA00022777"/>
    </source>
</evidence>
<keyword evidence="3" id="KW-0902">Two-component regulatory system</keyword>
<keyword evidence="5" id="KW-1133">Transmembrane helix</keyword>
<protein>
    <recommendedName>
        <fullName evidence="6">Histidine kinase/HSP90-like ATPase domain-containing protein</fullName>
    </recommendedName>
</protein>
<evidence type="ECO:0000256" key="1">
    <source>
        <dbReference type="ARBA" id="ARBA00022679"/>
    </source>
</evidence>
<keyword evidence="8" id="KW-1185">Reference proteome</keyword>
<dbReference type="EMBL" id="BKZV01000002">
    <property type="protein sequence ID" value="GER83327.1"/>
    <property type="molecule type" value="Genomic_DNA"/>
</dbReference>
<dbReference type="RefSeq" id="WP_151728111.1">
    <property type="nucleotide sequence ID" value="NZ_BKZV01000002.1"/>
</dbReference>
<feature type="transmembrane region" description="Helical" evidence="5">
    <location>
        <begin position="60"/>
        <end position="83"/>
    </location>
</feature>
<keyword evidence="5" id="KW-0472">Membrane</keyword>
<dbReference type="Gene3D" id="3.30.565.10">
    <property type="entry name" value="Histidine kinase-like ATPase, C-terminal domain"/>
    <property type="match status" value="1"/>
</dbReference>
<dbReference type="InterPro" id="IPR050482">
    <property type="entry name" value="Sensor_HK_TwoCompSys"/>
</dbReference>
<dbReference type="GO" id="GO:0016020">
    <property type="term" value="C:membrane"/>
    <property type="evidence" value="ECO:0007669"/>
    <property type="project" value="InterPro"/>
</dbReference>
<dbReference type="Pfam" id="PF02518">
    <property type="entry name" value="HATPase_c"/>
    <property type="match status" value="1"/>
</dbReference>
<keyword evidence="1" id="KW-0808">Transferase</keyword>
<gene>
    <name evidence="7" type="ORF">KTAU_19640</name>
</gene>
<comment type="caution">
    <text evidence="7">The sequence shown here is derived from an EMBL/GenBank/DDBJ whole genome shotgun (WGS) entry which is preliminary data.</text>
</comment>
<evidence type="ECO:0000256" key="5">
    <source>
        <dbReference type="SAM" id="Phobius"/>
    </source>
</evidence>
<organism evidence="7 8">
    <name type="scientific">Thermogemmatispora aurantia</name>
    <dbReference type="NCBI Taxonomy" id="2045279"/>
    <lineage>
        <taxon>Bacteria</taxon>
        <taxon>Bacillati</taxon>
        <taxon>Chloroflexota</taxon>
        <taxon>Ktedonobacteria</taxon>
        <taxon>Thermogemmatisporales</taxon>
        <taxon>Thermogemmatisporaceae</taxon>
        <taxon>Thermogemmatispora</taxon>
    </lineage>
</organism>
<dbReference type="InterPro" id="IPR036890">
    <property type="entry name" value="HATPase_C_sf"/>
</dbReference>
<dbReference type="Proteomes" id="UP000334820">
    <property type="component" value="Unassembled WGS sequence"/>
</dbReference>
<dbReference type="InterPro" id="IPR011712">
    <property type="entry name" value="Sig_transdc_His_kin_sub3_dim/P"/>
</dbReference>
<feature type="coiled-coil region" evidence="4">
    <location>
        <begin position="187"/>
        <end position="218"/>
    </location>
</feature>
<dbReference type="Gene3D" id="1.20.5.1930">
    <property type="match status" value="1"/>
</dbReference>
<dbReference type="SUPFAM" id="SSF55874">
    <property type="entry name" value="ATPase domain of HSP90 chaperone/DNA topoisomerase II/histidine kinase"/>
    <property type="match status" value="1"/>
</dbReference>
<dbReference type="GO" id="GO:0046983">
    <property type="term" value="F:protein dimerization activity"/>
    <property type="evidence" value="ECO:0007669"/>
    <property type="project" value="InterPro"/>
</dbReference>
<evidence type="ECO:0000256" key="3">
    <source>
        <dbReference type="ARBA" id="ARBA00023012"/>
    </source>
</evidence>
<name>A0A5J4K9G8_9CHLR</name>
<evidence type="ECO:0000313" key="8">
    <source>
        <dbReference type="Proteomes" id="UP000334820"/>
    </source>
</evidence>
<proteinExistence type="predicted"/>
<evidence type="ECO:0000256" key="4">
    <source>
        <dbReference type="SAM" id="Coils"/>
    </source>
</evidence>
<feature type="domain" description="Histidine kinase/HSP90-like ATPase" evidence="6">
    <location>
        <begin position="342"/>
        <end position="462"/>
    </location>
</feature>
<dbReference type="CDD" id="cd16917">
    <property type="entry name" value="HATPase_UhpB-NarQ-NarX-like"/>
    <property type="match status" value="1"/>
</dbReference>
<evidence type="ECO:0000259" key="6">
    <source>
        <dbReference type="SMART" id="SM00387"/>
    </source>
</evidence>
<accession>A0A5J4K9G8</accession>
<feature type="transmembrane region" description="Helical" evidence="5">
    <location>
        <begin position="141"/>
        <end position="159"/>
    </location>
</feature>
<reference evidence="7 8" key="1">
    <citation type="journal article" date="2019" name="Int. J. Syst. Evol. Microbiol.">
        <title>Thermogemmatispora aurantia sp. nov. and Thermogemmatispora argillosa sp. nov., within the class Ktedonobacteria, and emended description of the genus Thermogemmatispora.</title>
        <authorList>
            <person name="Zheng Y."/>
            <person name="Wang C.M."/>
            <person name="Sakai Y."/>
            <person name="Abe K."/>
            <person name="Yokota A."/>
            <person name="Yabe S."/>
        </authorList>
    </citation>
    <scope>NUCLEOTIDE SEQUENCE [LARGE SCALE GENOMIC DNA]</scope>
    <source>
        <strain evidence="7 8">A1-2</strain>
    </source>
</reference>
<dbReference type="SMART" id="SM00387">
    <property type="entry name" value="HATPase_c"/>
    <property type="match status" value="1"/>
</dbReference>
<keyword evidence="2" id="KW-0418">Kinase</keyword>